<sequence>MKKILFLSVNYPPMLTEGSSRASRFVAKLPELGWAPLVVAPADVAWDEADKNRAQSESSEYTGIYRTGEDMDASAFGPDRTVQLLQGISVASPTGLPLRMISGLLPGVSLVSGWEKQASSVAMEIISRHDSVDAIYAQGPPAAPLLLALDLSAKYSVPVLFDLVSPVDGLSLQGGNRNDAAKIEERVLTSGHTIMTPTRALKEFFLKRYFGKITYDDLSIVPDFCSVSHELARLAAQKPDGVTQLLIFSELVSGKDTKSFAQGFVGFMQGAGVFRGAPVVRIIGGESEELMKHIRKHLPDAQVSCSHRLQEREELEAVAGCDVFCLATGLDESAGMRLPARLVDALCLHKKLLVIGQEGPAAQLAFETGGFFAPIQDSPAVIQAFQAAVDSIRQGDRGMADRQPERFTATSCLTVLSKLLAYMLPV</sequence>
<gene>
    <name evidence="1" type="ORF">ASB62_06815</name>
</gene>
<proteinExistence type="predicted"/>
<evidence type="ECO:0000313" key="1">
    <source>
        <dbReference type="EMBL" id="KUL24545.1"/>
    </source>
</evidence>
<evidence type="ECO:0008006" key="3">
    <source>
        <dbReference type="Google" id="ProtNLM"/>
    </source>
</evidence>
<evidence type="ECO:0000313" key="2">
    <source>
        <dbReference type="Proteomes" id="UP000053937"/>
    </source>
</evidence>
<dbReference type="SUPFAM" id="SSF53756">
    <property type="entry name" value="UDP-Glycosyltransferase/glycogen phosphorylase"/>
    <property type="match status" value="1"/>
</dbReference>
<dbReference type="RefSeq" id="WP_059139195.1">
    <property type="nucleotide sequence ID" value="NZ_LMBR01000170.1"/>
</dbReference>
<accession>A0A101JD77</accession>
<organism evidence="1 2">
    <name type="scientific">Chlorobium limicola</name>
    <dbReference type="NCBI Taxonomy" id="1092"/>
    <lineage>
        <taxon>Bacteria</taxon>
        <taxon>Pseudomonadati</taxon>
        <taxon>Chlorobiota</taxon>
        <taxon>Chlorobiia</taxon>
        <taxon>Chlorobiales</taxon>
        <taxon>Chlorobiaceae</taxon>
        <taxon>Chlorobium/Pelodictyon group</taxon>
        <taxon>Chlorobium</taxon>
    </lineage>
</organism>
<dbReference type="OrthoDB" id="9811902at2"/>
<keyword evidence="2" id="KW-1185">Reference proteome</keyword>
<reference evidence="1 2" key="1">
    <citation type="submission" date="2015-10" db="EMBL/GenBank/DDBJ databases">
        <title>Draft Genome Sequence of Chlorobium limicola strain Frasassi Growing under Artificial Lighting in the Frasassi Cave System.</title>
        <authorList>
            <person name="Mansor M."/>
            <person name="Macalady J."/>
        </authorList>
    </citation>
    <scope>NUCLEOTIDE SEQUENCE [LARGE SCALE GENOMIC DNA]</scope>
    <source>
        <strain evidence="1 2">Frasassi</strain>
    </source>
</reference>
<dbReference type="Proteomes" id="UP000053937">
    <property type="component" value="Unassembled WGS sequence"/>
</dbReference>
<dbReference type="EMBL" id="LMBR01000170">
    <property type="protein sequence ID" value="KUL24545.1"/>
    <property type="molecule type" value="Genomic_DNA"/>
</dbReference>
<dbReference type="AlphaFoldDB" id="A0A101JD77"/>
<name>A0A101JD77_CHLLI</name>
<comment type="caution">
    <text evidence="1">The sequence shown here is derived from an EMBL/GenBank/DDBJ whole genome shotgun (WGS) entry which is preliminary data.</text>
</comment>
<protein>
    <recommendedName>
        <fullName evidence="3">Glycosyl transferase group 1</fullName>
    </recommendedName>
</protein>